<organism evidence="1 2">
    <name type="scientific">Novosphingobium pentaromativorans</name>
    <dbReference type="NCBI Taxonomy" id="205844"/>
    <lineage>
        <taxon>Bacteria</taxon>
        <taxon>Pseudomonadati</taxon>
        <taxon>Pseudomonadota</taxon>
        <taxon>Alphaproteobacteria</taxon>
        <taxon>Sphingomonadales</taxon>
        <taxon>Sphingomonadaceae</taxon>
        <taxon>Novosphingobium</taxon>
    </lineage>
</organism>
<evidence type="ECO:0000313" key="2">
    <source>
        <dbReference type="Proteomes" id="UP000249082"/>
    </source>
</evidence>
<evidence type="ECO:0000313" key="1">
    <source>
        <dbReference type="EMBL" id="PZQ50009.1"/>
    </source>
</evidence>
<dbReference type="EMBL" id="QFPX01000046">
    <property type="protein sequence ID" value="PZQ50009.1"/>
    <property type="molecule type" value="Genomic_DNA"/>
</dbReference>
<gene>
    <name evidence="1" type="ORF">DI555_23355</name>
</gene>
<dbReference type="AlphaFoldDB" id="A0A2W5NCP7"/>
<dbReference type="InterPro" id="IPR021341">
    <property type="entry name" value="DUF2958"/>
</dbReference>
<reference evidence="1 2" key="1">
    <citation type="submission" date="2017-08" db="EMBL/GenBank/DDBJ databases">
        <title>Infants hospitalized years apart are colonized by the same room-sourced microbial strains.</title>
        <authorList>
            <person name="Brooks B."/>
            <person name="Olm M.R."/>
            <person name="Firek B.A."/>
            <person name="Baker R."/>
            <person name="Thomas B.C."/>
            <person name="Morowitz M.J."/>
            <person name="Banfield J.F."/>
        </authorList>
    </citation>
    <scope>NUCLEOTIDE SEQUENCE [LARGE SCALE GENOMIC DNA]</scope>
    <source>
        <strain evidence="1">S2_005_002_R2_33</strain>
    </source>
</reference>
<comment type="caution">
    <text evidence="1">The sequence shown here is derived from an EMBL/GenBank/DDBJ whole genome shotgun (WGS) entry which is preliminary data.</text>
</comment>
<proteinExistence type="predicted"/>
<evidence type="ECO:0008006" key="3">
    <source>
        <dbReference type="Google" id="ProtNLM"/>
    </source>
</evidence>
<dbReference type="Proteomes" id="UP000249082">
    <property type="component" value="Unassembled WGS sequence"/>
</dbReference>
<name>A0A2W5NCP7_9SPHN</name>
<dbReference type="Pfam" id="PF11171">
    <property type="entry name" value="DUF2958"/>
    <property type="match status" value="1"/>
</dbReference>
<protein>
    <recommendedName>
        <fullName evidence="3">DUF2958 domain-containing protein</fullName>
    </recommendedName>
</protein>
<sequence length="134" mass="15016">MTLLSRAIRAMLSANFRHGIENPEFDPLPLVRLFSPMGRAVWLVSELYADDDTLFGLADLGFGCPELGISSLREIEAIRLPMGLRIERDIAFTTRHRLSVWTEAARFAGSIPDAALLLDRLTREVPSAIRLLPR</sequence>
<accession>A0A2W5NCP7</accession>